<reference evidence="2 3" key="1">
    <citation type="submission" date="2021-03" db="EMBL/GenBank/DDBJ databases">
        <title>Genomic Encyclopedia of Type Strains, Phase III (KMG-III): the genomes of soil and plant-associated and newly described type strains.</title>
        <authorList>
            <person name="Whitman W."/>
        </authorList>
    </citation>
    <scope>NUCLEOTIDE SEQUENCE [LARGE SCALE GENOMIC DNA]</scope>
    <source>
        <strain evidence="2 3">IMMIB AFH-6</strain>
    </source>
</reference>
<accession>A0ABS4SGS7</accession>
<evidence type="ECO:0000256" key="1">
    <source>
        <dbReference type="SAM" id="SignalP"/>
    </source>
</evidence>
<comment type="caution">
    <text evidence="2">The sequence shown here is derived from an EMBL/GenBank/DDBJ whole genome shotgun (WGS) entry which is preliminary data.</text>
</comment>
<proteinExistence type="predicted"/>
<keyword evidence="3" id="KW-1185">Reference proteome</keyword>
<dbReference type="RefSeq" id="WP_246500436.1">
    <property type="nucleotide sequence ID" value="NZ_JAGINP010000003.1"/>
</dbReference>
<evidence type="ECO:0000313" key="2">
    <source>
        <dbReference type="EMBL" id="MBP2291394.1"/>
    </source>
</evidence>
<dbReference type="InterPro" id="IPR036278">
    <property type="entry name" value="Sialidase_sf"/>
</dbReference>
<sequence length="392" mass="42809">MLHILRAALLASSMLLASNAAHAADLRVSPAPGAAPETVYDHRSQACEAWDVPDAPARAWKGADGTVHLLAAHTNARTLSGPSLDRLRHDCRVVFKSGKRDDPARYDDVGWLTSPYTLDGTTVYGLVHNEYHGHKRRNLCPAGDYMACWWNALTLTVSKDGGQSFGPGRYVAGIPYKFRGDLGRRAGLFAPSNIVERQGWYYAMAFAEGIGEQKRGVCLMRTRDLGDPKSWRAWDGRDFTVRFADPYAEGEADAAAHACAPLPPGRLPFTVTSLVRHSGTGLWVAVMAGRRAERPGAQPVSGVWTSTSPDLVTWSPPRLALAAPLLTDKACGVAESYYYPAILDPNAKTRNFEDVGNNAYLYMTRLAQNGCKPTQDRDLVRIMIRLEPITGG</sequence>
<evidence type="ECO:0008006" key="4">
    <source>
        <dbReference type="Google" id="ProtNLM"/>
    </source>
</evidence>
<evidence type="ECO:0000313" key="3">
    <source>
        <dbReference type="Proteomes" id="UP000781958"/>
    </source>
</evidence>
<feature type="signal peptide" evidence="1">
    <location>
        <begin position="1"/>
        <end position="23"/>
    </location>
</feature>
<keyword evidence="1" id="KW-0732">Signal</keyword>
<feature type="chain" id="PRO_5046307305" description="DUF4185 domain-containing protein" evidence="1">
    <location>
        <begin position="24"/>
        <end position="392"/>
    </location>
</feature>
<organism evidence="2 3">
    <name type="scientific">Azospirillum rugosum</name>
    <dbReference type="NCBI Taxonomy" id="416170"/>
    <lineage>
        <taxon>Bacteria</taxon>
        <taxon>Pseudomonadati</taxon>
        <taxon>Pseudomonadota</taxon>
        <taxon>Alphaproteobacteria</taxon>
        <taxon>Rhodospirillales</taxon>
        <taxon>Azospirillaceae</taxon>
        <taxon>Azospirillum</taxon>
    </lineage>
</organism>
<protein>
    <recommendedName>
        <fullName evidence="4">DUF4185 domain-containing protein</fullName>
    </recommendedName>
</protein>
<dbReference type="SUPFAM" id="SSF50939">
    <property type="entry name" value="Sialidases"/>
    <property type="match status" value="1"/>
</dbReference>
<name>A0ABS4SGS7_9PROT</name>
<dbReference type="Proteomes" id="UP000781958">
    <property type="component" value="Unassembled WGS sequence"/>
</dbReference>
<gene>
    <name evidence="2" type="ORF">J2851_001143</name>
</gene>
<dbReference type="EMBL" id="JAGINP010000003">
    <property type="protein sequence ID" value="MBP2291394.1"/>
    <property type="molecule type" value="Genomic_DNA"/>
</dbReference>